<comment type="caution">
    <text evidence="2">The sequence shown here is derived from an EMBL/GenBank/DDBJ whole genome shotgun (WGS) entry which is preliminary data.</text>
</comment>
<sequence>MNRSARSSPRTRPRGRDRSVLASAFSCIRDGAPKDGNRRGVRAEISTIKKFVFA</sequence>
<evidence type="ECO:0000313" key="2">
    <source>
        <dbReference type="EMBL" id="EQA73336.1"/>
    </source>
</evidence>
<feature type="region of interest" description="Disordered" evidence="1">
    <location>
        <begin position="1"/>
        <end position="22"/>
    </location>
</feature>
<evidence type="ECO:0000256" key="1">
    <source>
        <dbReference type="SAM" id="MobiDB-lite"/>
    </source>
</evidence>
<protein>
    <submittedName>
        <fullName evidence="2">Uncharacterized protein</fullName>
    </submittedName>
</protein>
<dbReference type="AlphaFoldDB" id="T0H1N8"/>
<proteinExistence type="predicted"/>
<organism evidence="2 3">
    <name type="scientific">Leptospira noguchii serovar Panama str. CZ214</name>
    <dbReference type="NCBI Taxonomy" id="1001595"/>
    <lineage>
        <taxon>Bacteria</taxon>
        <taxon>Pseudomonadati</taxon>
        <taxon>Spirochaetota</taxon>
        <taxon>Spirochaetia</taxon>
        <taxon>Leptospirales</taxon>
        <taxon>Leptospiraceae</taxon>
        <taxon>Leptospira</taxon>
    </lineage>
</organism>
<name>T0H1N8_9LEPT</name>
<reference evidence="2 3" key="1">
    <citation type="submission" date="2013-05" db="EMBL/GenBank/DDBJ databases">
        <authorList>
            <person name="Harkins D.M."/>
            <person name="Durkin A.S."/>
            <person name="Brinkac L.M."/>
            <person name="Haft D.H."/>
            <person name="Selengut J.D."/>
            <person name="Sanka R."/>
            <person name="DePew J."/>
            <person name="Purushe J."/>
            <person name="Hartskeerl R.A."/>
            <person name="Ahmed A."/>
            <person name="van der Linden H."/>
            <person name="Goris M.G.A."/>
            <person name="Vinetz J.M."/>
            <person name="Sutton G.G."/>
            <person name="Nierman W.C."/>
            <person name="Fouts D.E."/>
        </authorList>
    </citation>
    <scope>NUCLEOTIDE SEQUENCE [LARGE SCALE GENOMIC DNA]</scope>
    <source>
        <strain evidence="2 3">CZ214</strain>
    </source>
</reference>
<evidence type="ECO:0000313" key="3">
    <source>
        <dbReference type="Proteomes" id="UP000015442"/>
    </source>
</evidence>
<dbReference type="Proteomes" id="UP000015442">
    <property type="component" value="Unassembled WGS sequence"/>
</dbReference>
<dbReference type="EMBL" id="AKWY02000004">
    <property type="protein sequence ID" value="EQA73336.1"/>
    <property type="molecule type" value="Genomic_DNA"/>
</dbReference>
<gene>
    <name evidence="2" type="ORF">LEP1GSC059_0499</name>
</gene>
<accession>T0H1N8</accession>